<name>A0A284R8H8_ARMOS</name>
<keyword evidence="1" id="KW-0472">Membrane</keyword>
<evidence type="ECO:0000256" key="1">
    <source>
        <dbReference type="SAM" id="Phobius"/>
    </source>
</evidence>
<evidence type="ECO:0000313" key="3">
    <source>
        <dbReference type="Proteomes" id="UP000219338"/>
    </source>
</evidence>
<reference evidence="3" key="1">
    <citation type="journal article" date="2017" name="Nat. Ecol. Evol.">
        <title>Genome expansion and lineage-specific genetic innovations in the forest pathogenic fungi Armillaria.</title>
        <authorList>
            <person name="Sipos G."/>
            <person name="Prasanna A.N."/>
            <person name="Walter M.C."/>
            <person name="O'Connor E."/>
            <person name="Balint B."/>
            <person name="Krizsan K."/>
            <person name="Kiss B."/>
            <person name="Hess J."/>
            <person name="Varga T."/>
            <person name="Slot J."/>
            <person name="Riley R."/>
            <person name="Boka B."/>
            <person name="Rigling D."/>
            <person name="Barry K."/>
            <person name="Lee J."/>
            <person name="Mihaltcheva S."/>
            <person name="LaButti K."/>
            <person name="Lipzen A."/>
            <person name="Waldron R."/>
            <person name="Moloney N.M."/>
            <person name="Sperisen C."/>
            <person name="Kredics L."/>
            <person name="Vagvoelgyi C."/>
            <person name="Patrignani A."/>
            <person name="Fitzpatrick D."/>
            <person name="Nagy I."/>
            <person name="Doyle S."/>
            <person name="Anderson J.B."/>
            <person name="Grigoriev I.V."/>
            <person name="Gueldener U."/>
            <person name="Muensterkoetter M."/>
            <person name="Nagy L.G."/>
        </authorList>
    </citation>
    <scope>NUCLEOTIDE SEQUENCE [LARGE SCALE GENOMIC DNA]</scope>
    <source>
        <strain evidence="3">C18/9</strain>
    </source>
</reference>
<proteinExistence type="predicted"/>
<keyword evidence="1" id="KW-1133">Transmembrane helix</keyword>
<accession>A0A284R8H8</accession>
<dbReference type="OrthoDB" id="2960576at2759"/>
<protein>
    <submittedName>
        <fullName evidence="2">Uncharacterized protein</fullName>
    </submittedName>
</protein>
<dbReference type="AlphaFoldDB" id="A0A284R8H8"/>
<organism evidence="2 3">
    <name type="scientific">Armillaria ostoyae</name>
    <name type="common">Armillaria root rot fungus</name>
    <dbReference type="NCBI Taxonomy" id="47428"/>
    <lineage>
        <taxon>Eukaryota</taxon>
        <taxon>Fungi</taxon>
        <taxon>Dikarya</taxon>
        <taxon>Basidiomycota</taxon>
        <taxon>Agaricomycotina</taxon>
        <taxon>Agaricomycetes</taxon>
        <taxon>Agaricomycetidae</taxon>
        <taxon>Agaricales</taxon>
        <taxon>Marasmiineae</taxon>
        <taxon>Physalacriaceae</taxon>
        <taxon>Armillaria</taxon>
    </lineage>
</organism>
<keyword evidence="1" id="KW-0812">Transmembrane</keyword>
<feature type="transmembrane region" description="Helical" evidence="1">
    <location>
        <begin position="20"/>
        <end position="43"/>
    </location>
</feature>
<keyword evidence="3" id="KW-1185">Reference proteome</keyword>
<dbReference type="EMBL" id="FUEG01000005">
    <property type="protein sequence ID" value="SJL04992.1"/>
    <property type="molecule type" value="Genomic_DNA"/>
</dbReference>
<evidence type="ECO:0000313" key="2">
    <source>
        <dbReference type="EMBL" id="SJL04992.1"/>
    </source>
</evidence>
<dbReference type="Proteomes" id="UP000219338">
    <property type="component" value="Unassembled WGS sequence"/>
</dbReference>
<dbReference type="OMA" id="PQCHEIW"/>
<gene>
    <name evidence="2" type="ORF">ARMOST_08363</name>
</gene>
<sequence length="188" mass="20729">MSSTEQTSPGLQLETYQGKSFVYIVLGLLAAILVAGLWFTLFYMARMRRRRRLGFPEADGGIINPFGTRAPPQKPQCHEIWLGTPSSKLSWNDIRPLSIEKLPLPVSTPILPPPRTRRFFFKKAEPRPLSSASNSTVASCDSLPSHISINEKEGIQDAFRVSVLIAMPSPSPSNAEMNVGITSTPYSV</sequence>